<proteinExistence type="predicted"/>
<gene>
    <name evidence="2" type="ORF">A3F61_04330</name>
</gene>
<organism evidence="2 3">
    <name type="scientific">Candidatus Blackburnbacteria bacterium RIFCSPHIGHO2_12_FULL_41_13b</name>
    <dbReference type="NCBI Taxonomy" id="1797517"/>
    <lineage>
        <taxon>Bacteria</taxon>
        <taxon>Candidatus Blackburniibacteriota</taxon>
    </lineage>
</organism>
<reference evidence="2 3" key="1">
    <citation type="journal article" date="2016" name="Nat. Commun.">
        <title>Thousands of microbial genomes shed light on interconnected biogeochemical processes in an aquifer system.</title>
        <authorList>
            <person name="Anantharaman K."/>
            <person name="Brown C.T."/>
            <person name="Hug L.A."/>
            <person name="Sharon I."/>
            <person name="Castelle C.J."/>
            <person name="Probst A.J."/>
            <person name="Thomas B.C."/>
            <person name="Singh A."/>
            <person name="Wilkins M.J."/>
            <person name="Karaoz U."/>
            <person name="Brodie E.L."/>
            <person name="Williams K.H."/>
            <person name="Hubbard S.S."/>
            <person name="Banfield J.F."/>
        </authorList>
    </citation>
    <scope>NUCLEOTIDE SEQUENCE [LARGE SCALE GENOMIC DNA]</scope>
</reference>
<name>A0A1G1V6W3_9BACT</name>
<keyword evidence="1" id="KW-1133">Transmembrane helix</keyword>
<feature type="transmembrane region" description="Helical" evidence="1">
    <location>
        <begin position="35"/>
        <end position="53"/>
    </location>
</feature>
<evidence type="ECO:0000313" key="3">
    <source>
        <dbReference type="Proteomes" id="UP000178272"/>
    </source>
</evidence>
<evidence type="ECO:0000313" key="2">
    <source>
        <dbReference type="EMBL" id="OGY11134.1"/>
    </source>
</evidence>
<sequence length="139" mass="15166">MEYLAQRITNPLAPGLSPTSTFAGAFQFESILQTIVSWLLVIAVLLFFFYFLIGGIKWITSAGDKNSIESARGTIMHALVGIVIVFAMFAVIKIIEASFSVCILNFTLPGLDVTASKSCAVSPVIDPYDDPTYKPKEPR</sequence>
<dbReference type="AlphaFoldDB" id="A0A1G1V6W3"/>
<protein>
    <submittedName>
        <fullName evidence="2">Uncharacterized protein</fullName>
    </submittedName>
</protein>
<dbReference type="EMBL" id="MHCA01000043">
    <property type="protein sequence ID" value="OGY11134.1"/>
    <property type="molecule type" value="Genomic_DNA"/>
</dbReference>
<keyword evidence="1" id="KW-0812">Transmembrane</keyword>
<dbReference type="InterPro" id="IPR043993">
    <property type="entry name" value="T4SS_pilin"/>
</dbReference>
<evidence type="ECO:0000256" key="1">
    <source>
        <dbReference type="SAM" id="Phobius"/>
    </source>
</evidence>
<dbReference type="Proteomes" id="UP000178272">
    <property type="component" value="Unassembled WGS sequence"/>
</dbReference>
<dbReference type="STRING" id="1797517.A3F61_04330"/>
<accession>A0A1G1V6W3</accession>
<keyword evidence="1" id="KW-0472">Membrane</keyword>
<comment type="caution">
    <text evidence="2">The sequence shown here is derived from an EMBL/GenBank/DDBJ whole genome shotgun (WGS) entry which is preliminary data.</text>
</comment>
<feature type="transmembrane region" description="Helical" evidence="1">
    <location>
        <begin position="74"/>
        <end position="95"/>
    </location>
</feature>
<dbReference type="Pfam" id="PF18895">
    <property type="entry name" value="T4SS_pilin"/>
    <property type="match status" value="1"/>
</dbReference>